<evidence type="ECO:0000313" key="8">
    <source>
        <dbReference type="EMBL" id="RSK43925.1"/>
    </source>
</evidence>
<dbReference type="SUPFAM" id="SSF81296">
    <property type="entry name" value="E set domains"/>
    <property type="match status" value="1"/>
</dbReference>
<keyword evidence="2" id="KW-0479">Metal-binding</keyword>
<feature type="domain" description="IPT/TIG" evidence="6">
    <location>
        <begin position="201"/>
        <end position="293"/>
    </location>
</feature>
<dbReference type="EMBL" id="RWIT01000020">
    <property type="protein sequence ID" value="RSK43925.1"/>
    <property type="molecule type" value="Genomic_DNA"/>
</dbReference>
<dbReference type="Gene3D" id="3.40.390.10">
    <property type="entry name" value="Collagenase (Catalytic Domain)"/>
    <property type="match status" value="1"/>
</dbReference>
<dbReference type="Pfam" id="PF18962">
    <property type="entry name" value="Por_Secre_tail"/>
    <property type="match status" value="1"/>
</dbReference>
<evidence type="ECO:0000256" key="3">
    <source>
        <dbReference type="ARBA" id="ARBA00022801"/>
    </source>
</evidence>
<dbReference type="InterPro" id="IPR014756">
    <property type="entry name" value="Ig_E-set"/>
</dbReference>
<dbReference type="Proteomes" id="UP000273500">
    <property type="component" value="Unassembled WGS sequence"/>
</dbReference>
<evidence type="ECO:0000313" key="9">
    <source>
        <dbReference type="Proteomes" id="UP000273500"/>
    </source>
</evidence>
<evidence type="ECO:0000256" key="2">
    <source>
        <dbReference type="ARBA" id="ARBA00022723"/>
    </source>
</evidence>
<dbReference type="OrthoDB" id="7574679at2"/>
<dbReference type="GO" id="GO:0004222">
    <property type="term" value="F:metalloendopeptidase activity"/>
    <property type="evidence" value="ECO:0007669"/>
    <property type="project" value="InterPro"/>
</dbReference>
<sequence>MKKTQLVLEGFLRSCLPVLVLLLLTGPLHAQEACMLEPVPLAQRVAQATLIVEARVESTHSQDTGPHILTFNELEVFKVFKGTMPAGVLSVVTAGGTVGLRREEVSNEPGFSLGEQGIFMLQPNPVQSANYRLTAGPQGLIRYNLATVTAADPFRRYASITQEVYPALEQVVGRAYTAIHPNSTLETRLSQSARPGATAGITGFSPATVTAGTGTVLTISGSGFGASQGTSTVGFANANNGGSSSVTPLAVDYLSWSDSEIRVRVPAASTGNAGPAGTGKVEVTVGGSATLSTDVLTVNYALSNVLYQDAAYQVAMVGNNGAGGYTLTYNENFAANTAAKASFERALTTWRNGVGANRIIAPTTTAINSNVANDNVNVVSFDDATELSAGVLGVTYSYYSGCISGGTVSWILTGTDYIFDGERNWQFGPAAPTGGQFDFESVVLHEQGHGIQLGHIIKPGAVMHYAIAANTQNRVLNTTTEVGGGNAEIDFSLAALRCGNALYVRLASTLPVTLVRFEAVSTTAGVQLRWQTAAEVHSAYFAVETTLDPAGEWQELTRQPAAGTSSTPRSYQYLDTQPLTAQRYYRLREQDTDGTVQYSGVVMVVPGRVTELSAFPNPFTDALQVLLPGTGAATLRLYDAAGRVVTQQLVPAGQVQHTLDGTALRPGMYVLEYQDQNGRKSHTRVLKQ</sequence>
<dbReference type="InterPro" id="IPR013783">
    <property type="entry name" value="Ig-like_fold"/>
</dbReference>
<dbReference type="GO" id="GO:0031012">
    <property type="term" value="C:extracellular matrix"/>
    <property type="evidence" value="ECO:0007669"/>
    <property type="project" value="InterPro"/>
</dbReference>
<feature type="domain" description="Peptidase M10 metallopeptidase" evidence="5">
    <location>
        <begin position="413"/>
        <end position="473"/>
    </location>
</feature>
<dbReference type="GO" id="GO:0008270">
    <property type="term" value="F:zinc ion binding"/>
    <property type="evidence" value="ECO:0007669"/>
    <property type="project" value="InterPro"/>
</dbReference>
<keyword evidence="9" id="KW-1185">Reference proteome</keyword>
<protein>
    <submittedName>
        <fullName evidence="8">T9SS C-terminal target domain-containing protein</fullName>
    </submittedName>
</protein>
<dbReference type="AlphaFoldDB" id="A0A3R9MYM6"/>
<gene>
    <name evidence="8" type="ORF">EI291_20850</name>
</gene>
<evidence type="ECO:0000259" key="6">
    <source>
        <dbReference type="Pfam" id="PF01833"/>
    </source>
</evidence>
<feature type="domain" description="Secretion system C-terminal sorting" evidence="7">
    <location>
        <begin position="615"/>
        <end position="681"/>
    </location>
</feature>
<evidence type="ECO:0000256" key="4">
    <source>
        <dbReference type="ARBA" id="ARBA00022833"/>
    </source>
</evidence>
<dbReference type="Pfam" id="PF00413">
    <property type="entry name" value="Peptidase_M10"/>
    <property type="match status" value="1"/>
</dbReference>
<keyword evidence="3" id="KW-0378">Hydrolase</keyword>
<evidence type="ECO:0000256" key="1">
    <source>
        <dbReference type="ARBA" id="ARBA00022670"/>
    </source>
</evidence>
<dbReference type="InterPro" id="IPR026444">
    <property type="entry name" value="Secre_tail"/>
</dbReference>
<dbReference type="GO" id="GO:0006508">
    <property type="term" value="P:proteolysis"/>
    <property type="evidence" value="ECO:0007669"/>
    <property type="project" value="UniProtKB-KW"/>
</dbReference>
<name>A0A3R9MYM6_9BACT</name>
<dbReference type="InterPro" id="IPR024079">
    <property type="entry name" value="MetalloPept_cat_dom_sf"/>
</dbReference>
<dbReference type="InterPro" id="IPR001818">
    <property type="entry name" value="Pept_M10_metallopeptidase"/>
</dbReference>
<dbReference type="NCBIfam" id="TIGR04183">
    <property type="entry name" value="Por_Secre_tail"/>
    <property type="match status" value="1"/>
</dbReference>
<proteinExistence type="predicted"/>
<dbReference type="SUPFAM" id="SSF55486">
    <property type="entry name" value="Metalloproteases ('zincins'), catalytic domain"/>
    <property type="match status" value="1"/>
</dbReference>
<comment type="caution">
    <text evidence="8">The sequence shown here is derived from an EMBL/GenBank/DDBJ whole genome shotgun (WGS) entry which is preliminary data.</text>
</comment>
<dbReference type="Gene3D" id="2.60.40.10">
    <property type="entry name" value="Immunoglobulins"/>
    <property type="match status" value="1"/>
</dbReference>
<dbReference type="CDD" id="cd00603">
    <property type="entry name" value="IPT_PCSR"/>
    <property type="match status" value="1"/>
</dbReference>
<dbReference type="InterPro" id="IPR002909">
    <property type="entry name" value="IPT_dom"/>
</dbReference>
<evidence type="ECO:0000259" key="7">
    <source>
        <dbReference type="Pfam" id="PF18962"/>
    </source>
</evidence>
<keyword evidence="4" id="KW-0862">Zinc</keyword>
<reference evidence="8 9" key="1">
    <citation type="submission" date="2018-12" db="EMBL/GenBank/DDBJ databases">
        <authorList>
            <person name="Feng G."/>
            <person name="Zhu H."/>
        </authorList>
    </citation>
    <scope>NUCLEOTIDE SEQUENCE [LARGE SCALE GENOMIC DNA]</scope>
    <source>
        <strain evidence="8 9">KCTC 12533</strain>
    </source>
</reference>
<evidence type="ECO:0000259" key="5">
    <source>
        <dbReference type="Pfam" id="PF00413"/>
    </source>
</evidence>
<dbReference type="Pfam" id="PF01833">
    <property type="entry name" value="TIG"/>
    <property type="match status" value="1"/>
</dbReference>
<accession>A0A3R9MYM6</accession>
<keyword evidence="1" id="KW-0645">Protease</keyword>
<organism evidence="8 9">
    <name type="scientific">Hymenobacter rigui</name>
    <dbReference type="NCBI Taxonomy" id="334424"/>
    <lineage>
        <taxon>Bacteria</taxon>
        <taxon>Pseudomonadati</taxon>
        <taxon>Bacteroidota</taxon>
        <taxon>Cytophagia</taxon>
        <taxon>Cytophagales</taxon>
        <taxon>Hymenobacteraceae</taxon>
        <taxon>Hymenobacter</taxon>
    </lineage>
</organism>